<protein>
    <submittedName>
        <fullName evidence="2">Uncharacterized protein</fullName>
    </submittedName>
</protein>
<keyword evidence="1" id="KW-1133">Transmembrane helix</keyword>
<feature type="transmembrane region" description="Helical" evidence="1">
    <location>
        <begin position="49"/>
        <end position="69"/>
    </location>
</feature>
<dbReference type="Proteomes" id="UP001144204">
    <property type="component" value="Unassembled WGS sequence"/>
</dbReference>
<evidence type="ECO:0000256" key="1">
    <source>
        <dbReference type="SAM" id="Phobius"/>
    </source>
</evidence>
<keyword evidence="3" id="KW-1185">Reference proteome</keyword>
<reference evidence="2" key="2">
    <citation type="journal article" date="2023" name="PLoS ONE">
        <title>Philodulcilactobacillus myokoensis gen. nov., sp. nov., a fructophilic, acidophilic, and agar-phobic lactic acid bacterium isolated from fermented vegetable extracts.</title>
        <authorList>
            <person name="Kouya T."/>
            <person name="Ishiyama Y."/>
            <person name="Ohashi S."/>
            <person name="Kumakubo R."/>
            <person name="Yamazaki T."/>
            <person name="Otaki T."/>
        </authorList>
    </citation>
    <scope>NUCLEOTIDE SEQUENCE</scope>
    <source>
        <strain evidence="2">WR16-4</strain>
    </source>
</reference>
<evidence type="ECO:0000313" key="3">
    <source>
        <dbReference type="Proteomes" id="UP001144204"/>
    </source>
</evidence>
<dbReference type="EMBL" id="BRPL01000004">
    <property type="protein sequence ID" value="GLB47598.1"/>
    <property type="molecule type" value="Genomic_DNA"/>
</dbReference>
<name>A0A9W6B375_9LACO</name>
<accession>A0A9W6B375</accession>
<dbReference type="InterPro" id="IPR025037">
    <property type="entry name" value="DUF3923"/>
</dbReference>
<gene>
    <name evidence="2" type="ORF">WR164_15770</name>
</gene>
<keyword evidence="1" id="KW-0812">Transmembrane</keyword>
<dbReference type="Pfam" id="PF13061">
    <property type="entry name" value="DUF3923"/>
    <property type="match status" value="1"/>
</dbReference>
<dbReference type="AlphaFoldDB" id="A0A9W6B375"/>
<proteinExistence type="predicted"/>
<evidence type="ECO:0000313" key="2">
    <source>
        <dbReference type="EMBL" id="GLB47598.1"/>
    </source>
</evidence>
<organism evidence="2 3">
    <name type="scientific">Philodulcilactobacillus myokoensis</name>
    <dbReference type="NCBI Taxonomy" id="2929573"/>
    <lineage>
        <taxon>Bacteria</taxon>
        <taxon>Bacillati</taxon>
        <taxon>Bacillota</taxon>
        <taxon>Bacilli</taxon>
        <taxon>Lactobacillales</taxon>
        <taxon>Lactobacillaceae</taxon>
        <taxon>Philodulcilactobacillus</taxon>
    </lineage>
</organism>
<sequence length="75" mass="8914">MKTSFNVFSTIGFIFWIVIYIIVALFLWIRRMDGSGVINTLPYRMISLSIWTTFMVFILIIGLITFFVIRHYLNK</sequence>
<keyword evidence="1" id="KW-0472">Membrane</keyword>
<reference evidence="2" key="1">
    <citation type="submission" date="2022-07" db="EMBL/GenBank/DDBJ databases">
        <authorList>
            <person name="Kouya T."/>
            <person name="Ishiyama Y."/>
        </authorList>
    </citation>
    <scope>NUCLEOTIDE SEQUENCE</scope>
    <source>
        <strain evidence="2">WR16-4</strain>
    </source>
</reference>
<comment type="caution">
    <text evidence="2">The sequence shown here is derived from an EMBL/GenBank/DDBJ whole genome shotgun (WGS) entry which is preliminary data.</text>
</comment>
<dbReference type="RefSeq" id="WP_373876928.1">
    <property type="nucleotide sequence ID" value="NZ_BRPL01000004.1"/>
</dbReference>
<feature type="transmembrane region" description="Helical" evidence="1">
    <location>
        <begin position="7"/>
        <end position="29"/>
    </location>
</feature>